<dbReference type="InterPro" id="IPR001584">
    <property type="entry name" value="Integrase_cat-core"/>
</dbReference>
<dbReference type="InterPro" id="IPR041588">
    <property type="entry name" value="Integrase_H2C2"/>
</dbReference>
<dbReference type="PROSITE" id="PS50994">
    <property type="entry name" value="INTEGRASE"/>
    <property type="match status" value="1"/>
</dbReference>
<dbReference type="PANTHER" id="PTHR37984">
    <property type="entry name" value="PROTEIN CBG26694"/>
    <property type="match status" value="1"/>
</dbReference>
<evidence type="ECO:0000256" key="7">
    <source>
        <dbReference type="ARBA" id="ARBA00039658"/>
    </source>
</evidence>
<keyword evidence="6" id="KW-0695">RNA-directed DNA polymerase</keyword>
<dbReference type="Proteomes" id="UP001558613">
    <property type="component" value="Unassembled WGS sequence"/>
</dbReference>
<dbReference type="Gene3D" id="1.10.340.70">
    <property type="match status" value="1"/>
</dbReference>
<dbReference type="CDD" id="cd09274">
    <property type="entry name" value="RNase_HI_RT_Ty3"/>
    <property type="match status" value="1"/>
</dbReference>
<dbReference type="SUPFAM" id="SSF53098">
    <property type="entry name" value="Ribonuclease H-like"/>
    <property type="match status" value="1"/>
</dbReference>
<keyword evidence="4" id="KW-0255">Endonuclease</keyword>
<dbReference type="PANTHER" id="PTHR37984:SF8">
    <property type="entry name" value="CCHC-TYPE DOMAIN-CONTAINING PROTEIN"/>
    <property type="match status" value="1"/>
</dbReference>
<proteinExistence type="predicted"/>
<organism evidence="9 10">
    <name type="scientific">Cirrhinus molitorella</name>
    <name type="common">mud carp</name>
    <dbReference type="NCBI Taxonomy" id="172907"/>
    <lineage>
        <taxon>Eukaryota</taxon>
        <taxon>Metazoa</taxon>
        <taxon>Chordata</taxon>
        <taxon>Craniata</taxon>
        <taxon>Vertebrata</taxon>
        <taxon>Euteleostomi</taxon>
        <taxon>Actinopterygii</taxon>
        <taxon>Neopterygii</taxon>
        <taxon>Teleostei</taxon>
        <taxon>Ostariophysi</taxon>
        <taxon>Cypriniformes</taxon>
        <taxon>Cyprinidae</taxon>
        <taxon>Labeoninae</taxon>
        <taxon>Labeonini</taxon>
        <taxon>Cirrhinus</taxon>
    </lineage>
</organism>
<evidence type="ECO:0000256" key="6">
    <source>
        <dbReference type="ARBA" id="ARBA00022918"/>
    </source>
</evidence>
<dbReference type="InterPro" id="IPR036397">
    <property type="entry name" value="RNaseH_sf"/>
</dbReference>
<dbReference type="InterPro" id="IPR041373">
    <property type="entry name" value="RT_RNaseH"/>
</dbReference>
<keyword evidence="3" id="KW-0540">Nuclease</keyword>
<evidence type="ECO:0000256" key="4">
    <source>
        <dbReference type="ARBA" id="ARBA00022759"/>
    </source>
</evidence>
<dbReference type="InterPro" id="IPR012337">
    <property type="entry name" value="RNaseH-like_sf"/>
</dbReference>
<keyword evidence="1" id="KW-0808">Transferase</keyword>
<name>A0ABR3NC10_9TELE</name>
<dbReference type="Pfam" id="PF17921">
    <property type="entry name" value="Integrase_H2C2"/>
    <property type="match status" value="1"/>
</dbReference>
<dbReference type="InterPro" id="IPR050951">
    <property type="entry name" value="Retrovirus_Pol_polyprotein"/>
</dbReference>
<evidence type="ECO:0000259" key="8">
    <source>
        <dbReference type="PROSITE" id="PS50994"/>
    </source>
</evidence>
<dbReference type="SUPFAM" id="SSF56672">
    <property type="entry name" value="DNA/RNA polymerases"/>
    <property type="match status" value="1"/>
</dbReference>
<evidence type="ECO:0000256" key="5">
    <source>
        <dbReference type="ARBA" id="ARBA00022801"/>
    </source>
</evidence>
<comment type="caution">
    <text evidence="9">The sequence shown here is derived from an EMBL/GenBank/DDBJ whole genome shotgun (WGS) entry which is preliminary data.</text>
</comment>
<evidence type="ECO:0000313" key="10">
    <source>
        <dbReference type="Proteomes" id="UP001558613"/>
    </source>
</evidence>
<sequence length="411" mass="47592">MQEGQPVAFASRALTLAEKNYAQIEKECLSIVFACQRFHHYLYGRELVTAETDHKPLISIFSKPLLSAPKRLQSMLLTLQNYSLRVVYKPGPKMFISDMLSRATADCTGKEAVYQRHAICHLQKEQEDVQFINQAEYLNVTDQRLENSRVHTERDDALQPLKTIVLAGWPDERESISHLIREFWPHRNKISAQNGILFRGQKVIIPKSLRAEMLKRIHSSHIGGDACYRQARNTLYWPGMQAEIKDYVSNCSTCNEFAHNQQKETMLSYDIPNRPWQIVSMDLFSHRQKDYLLIVDHFFDFWEIELLPDLSTETVIKRCKAQFAQHGQPDRVITDNCPQFGTLFRRFASSWEFEHITSSPRHSKSNGKAESAVKIAKNLLRKAMHDGTDPWKAILHWRNTPTEYMDSSPVG</sequence>
<dbReference type="Gene3D" id="3.30.420.10">
    <property type="entry name" value="Ribonuclease H-like superfamily/Ribonuclease H"/>
    <property type="match status" value="1"/>
</dbReference>
<evidence type="ECO:0000256" key="3">
    <source>
        <dbReference type="ARBA" id="ARBA00022722"/>
    </source>
</evidence>
<gene>
    <name evidence="9" type="ORF">QQF64_027218</name>
</gene>
<keyword evidence="2" id="KW-0548">Nucleotidyltransferase</keyword>
<dbReference type="Pfam" id="PF17917">
    <property type="entry name" value="RT_RNaseH"/>
    <property type="match status" value="1"/>
</dbReference>
<feature type="domain" description="Integrase catalytic" evidence="8">
    <location>
        <begin position="271"/>
        <end position="384"/>
    </location>
</feature>
<evidence type="ECO:0000256" key="2">
    <source>
        <dbReference type="ARBA" id="ARBA00022695"/>
    </source>
</evidence>
<reference evidence="9 10" key="1">
    <citation type="submission" date="2023-09" db="EMBL/GenBank/DDBJ databases">
        <authorList>
            <person name="Wang M."/>
        </authorList>
    </citation>
    <scope>NUCLEOTIDE SEQUENCE [LARGE SCALE GENOMIC DNA]</scope>
    <source>
        <strain evidence="9">GT-2023</strain>
        <tissue evidence="9">Liver</tissue>
    </source>
</reference>
<dbReference type="EMBL" id="JAYMGO010000005">
    <property type="protein sequence ID" value="KAL1274404.1"/>
    <property type="molecule type" value="Genomic_DNA"/>
</dbReference>
<dbReference type="InterPro" id="IPR043502">
    <property type="entry name" value="DNA/RNA_pol_sf"/>
</dbReference>
<keyword evidence="5" id="KW-0378">Hydrolase</keyword>
<keyword evidence="10" id="KW-1185">Reference proteome</keyword>
<protein>
    <recommendedName>
        <fullName evidence="7">Gypsy retrotransposon integrase-like protein 1</fullName>
    </recommendedName>
</protein>
<evidence type="ECO:0000313" key="9">
    <source>
        <dbReference type="EMBL" id="KAL1274404.1"/>
    </source>
</evidence>
<evidence type="ECO:0000256" key="1">
    <source>
        <dbReference type="ARBA" id="ARBA00022679"/>
    </source>
</evidence>
<accession>A0ABR3NC10</accession>